<organism evidence="4 5">
    <name type="scientific">Thiopseudomonas alkaliphila</name>
    <dbReference type="NCBI Taxonomy" id="1697053"/>
    <lineage>
        <taxon>Bacteria</taxon>
        <taxon>Pseudomonadati</taxon>
        <taxon>Pseudomonadota</taxon>
        <taxon>Gammaproteobacteria</taxon>
        <taxon>Pseudomonadales</taxon>
        <taxon>Pseudomonadaceae</taxon>
        <taxon>Thiopseudomonas</taxon>
    </lineage>
</organism>
<dbReference type="GO" id="GO:0016747">
    <property type="term" value="F:acyltransferase activity, transferring groups other than amino-acyl groups"/>
    <property type="evidence" value="ECO:0007669"/>
    <property type="project" value="InterPro"/>
</dbReference>
<keyword evidence="5" id="KW-1185">Reference proteome</keyword>
<proteinExistence type="predicted"/>
<dbReference type="RefSeq" id="WP_053099646.1">
    <property type="nucleotide sequence ID" value="NZ_CP012365.1"/>
</dbReference>
<dbReference type="InterPro" id="IPR016181">
    <property type="entry name" value="Acyl_CoA_acyltransferase"/>
</dbReference>
<dbReference type="EMBL" id="CP012365">
    <property type="protein sequence ID" value="AKX58737.1"/>
    <property type="molecule type" value="Genomic_DNA"/>
</dbReference>
<evidence type="ECO:0000256" key="1">
    <source>
        <dbReference type="ARBA" id="ARBA00022679"/>
    </source>
</evidence>
<dbReference type="InterPro" id="IPR000182">
    <property type="entry name" value="GNAT_dom"/>
</dbReference>
<evidence type="ECO:0000313" key="4">
    <source>
        <dbReference type="EMBL" id="AKX58737.1"/>
    </source>
</evidence>
<dbReference type="PATRIC" id="fig|1698449.3.peg.287"/>
<dbReference type="SUPFAM" id="SSF55729">
    <property type="entry name" value="Acyl-CoA N-acyltransferases (Nat)"/>
    <property type="match status" value="1"/>
</dbReference>
<evidence type="ECO:0000256" key="2">
    <source>
        <dbReference type="ARBA" id="ARBA00023315"/>
    </source>
</evidence>
<reference evidence="4 5" key="1">
    <citation type="journal article" date="2015" name="Genome Announc.">
        <title>Genome Sequences of Oblitimonas alkaliphila gen. nov. sp. nov. (Proposed), a Novel Bacterium of the Pseudomonadaceae Family.</title>
        <authorList>
            <person name="Lauer A.C."/>
            <person name="Nicholson A.C."/>
            <person name="Humrighouse B.W."/>
            <person name="Emery B."/>
            <person name="Drobish A."/>
            <person name="Juieng P."/>
            <person name="Loparev V."/>
            <person name="McQuiston J.R."/>
        </authorList>
    </citation>
    <scope>NUCLEOTIDE SEQUENCE [LARGE SCALE GENOMIC DNA]</scope>
    <source>
        <strain evidence="4 5">E5571</strain>
    </source>
</reference>
<name>A0A0K1XC40_9GAMM</name>
<gene>
    <name evidence="4" type="ORF">AKN88_01430</name>
</gene>
<feature type="domain" description="N-acetyltransferase" evidence="3">
    <location>
        <begin position="1"/>
        <end position="145"/>
    </location>
</feature>
<dbReference type="PANTHER" id="PTHR43800">
    <property type="entry name" value="PEPTIDYL-LYSINE N-ACETYLTRANSFERASE YJAB"/>
    <property type="match status" value="1"/>
</dbReference>
<dbReference type="Proteomes" id="UP000063953">
    <property type="component" value="Chromosome"/>
</dbReference>
<protein>
    <submittedName>
        <fullName evidence="4">GCN5 family acetyltransferase</fullName>
    </submittedName>
</protein>
<keyword evidence="2" id="KW-0012">Acyltransferase</keyword>
<evidence type="ECO:0000259" key="3">
    <source>
        <dbReference type="PROSITE" id="PS51186"/>
    </source>
</evidence>
<dbReference type="Gene3D" id="3.40.630.30">
    <property type="match status" value="1"/>
</dbReference>
<dbReference type="PANTHER" id="PTHR43800:SF1">
    <property type="entry name" value="PEPTIDYL-LYSINE N-ACETYLTRANSFERASE YJAB"/>
    <property type="match status" value="1"/>
</dbReference>
<accession>A0A0K1XC40</accession>
<evidence type="ECO:0000313" key="5">
    <source>
        <dbReference type="Proteomes" id="UP000063953"/>
    </source>
</evidence>
<dbReference type="PROSITE" id="PS51186">
    <property type="entry name" value="GNAT"/>
    <property type="match status" value="1"/>
</dbReference>
<dbReference type="AlphaFoldDB" id="A0A0K1XC40"/>
<dbReference type="Pfam" id="PF13508">
    <property type="entry name" value="Acetyltransf_7"/>
    <property type="match status" value="1"/>
</dbReference>
<keyword evidence="1 4" id="KW-0808">Transferase</keyword>
<sequence length="145" mass="16105">MKIEKAAEADYQSLIIIWERAVRATHDFLSETDLLELKPLILNQYFKAVELTVAKNDAGKLLGFCGVSGCNLEMLFIALEEQGKGVGRLLTQHVISVQGVTSVDVNEQNEPALEFYKQLGFKVVARSPIDGQGKPYPLLHMRLSS</sequence>
<dbReference type="CDD" id="cd04301">
    <property type="entry name" value="NAT_SF"/>
    <property type="match status" value="1"/>
</dbReference>